<dbReference type="InterPro" id="IPR029035">
    <property type="entry name" value="DHS-like_NAD/FAD-binding_dom"/>
</dbReference>
<protein>
    <recommendedName>
        <fullName evidence="6">NAD(+) hydrolase ThsA</fullName>
        <ecNumber evidence="4">3.2.2.5</ecNumber>
    </recommendedName>
</protein>
<evidence type="ECO:0000256" key="2">
    <source>
        <dbReference type="ARBA" id="ARBA00023027"/>
    </source>
</evidence>
<dbReference type="InterPro" id="IPR041486">
    <property type="entry name" value="ThsA_STALD"/>
</dbReference>
<evidence type="ECO:0000313" key="10">
    <source>
        <dbReference type="EMBL" id="ROM34335.1"/>
    </source>
</evidence>
<comment type="caution">
    <text evidence="10">The sequence shown here is derived from an EMBL/GenBank/DDBJ whole genome shotgun (WGS) entry which is preliminary data.</text>
</comment>
<name>A0A423ESM8_9PSED</name>
<dbReference type="SUPFAM" id="SSF52467">
    <property type="entry name" value="DHS-like NAD/FAD-binding domain"/>
    <property type="match status" value="1"/>
</dbReference>
<keyword evidence="3" id="KW-0051">Antiviral defense</keyword>
<dbReference type="AlphaFoldDB" id="A0A423ESM8"/>
<evidence type="ECO:0000256" key="7">
    <source>
        <dbReference type="ARBA" id="ARBA00047575"/>
    </source>
</evidence>
<evidence type="ECO:0000313" key="11">
    <source>
        <dbReference type="Proteomes" id="UP000284656"/>
    </source>
</evidence>
<evidence type="ECO:0000256" key="4">
    <source>
        <dbReference type="ARBA" id="ARBA00034327"/>
    </source>
</evidence>
<dbReference type="RefSeq" id="WP_123718710.1">
    <property type="nucleotide sequence ID" value="NZ_MOAY01000081.1"/>
</dbReference>
<proteinExistence type="inferred from homology"/>
<dbReference type="PROSITE" id="PS50305">
    <property type="entry name" value="SIRTUIN"/>
    <property type="match status" value="1"/>
</dbReference>
<feature type="domain" description="Deacetylase sirtuin-type" evidence="9">
    <location>
        <begin position="9"/>
        <end position="288"/>
    </location>
</feature>
<evidence type="ECO:0000256" key="8">
    <source>
        <dbReference type="PROSITE-ProRule" id="PRU00236"/>
    </source>
</evidence>
<dbReference type="CDD" id="cd01406">
    <property type="entry name" value="SIR2-like"/>
    <property type="match status" value="1"/>
</dbReference>
<dbReference type="GO" id="GO:0003953">
    <property type="term" value="F:NAD+ nucleosidase activity"/>
    <property type="evidence" value="ECO:0007669"/>
    <property type="project" value="UniProtKB-EC"/>
</dbReference>
<evidence type="ECO:0000256" key="6">
    <source>
        <dbReference type="ARBA" id="ARBA00035033"/>
    </source>
</evidence>
<evidence type="ECO:0000256" key="5">
    <source>
        <dbReference type="ARBA" id="ARBA00035014"/>
    </source>
</evidence>
<evidence type="ECO:0000259" key="9">
    <source>
        <dbReference type="PROSITE" id="PS50305"/>
    </source>
</evidence>
<sequence>MTIENPYIARDQLRLIDELSKELAEGNLAIFAGAGFSMAAGYVDWKTLLKPIADDLELDVEKEWDLVTLAQYHANVHGANRAKLNQLLVSEFSSKIAPTENHKILARLPIQTYWTTNYDRLIETALESNEKIADTKHTTKQLATTKPKRDAVVYKMHGDVEHASEAVLIRDDYERYHVKMQPFITALSGDLISKTFLFLGFSFTDPNLDYILSRVRIQYAQDQRQHHCILRRARQHDGESQADFEYRQRKEVLFKGELLRVGIKVTYVEEFAEITQILKAIEHKHKKKTLFISGAAHDYGPWSESEAEQFVYKLSKAISKDQYRVISGFGLGIGSAVITGVLEQTIMNGGRLDNDQLILRPFPQSQVGQKPLDQIWTEYRQNMLAHAGVAIFVFGNKLKGEETVLSGGMREEFDIAVANGIFVIPVGITGSMSRLLWEEVMKTFDESKHPHGNKITALLRELGDEATDLARAHEVILNLLPLI</sequence>
<keyword evidence="2" id="KW-0520">NAD</keyword>
<organism evidence="10 11">
    <name type="scientific">Pseudomonas poae</name>
    <dbReference type="NCBI Taxonomy" id="200451"/>
    <lineage>
        <taxon>Bacteria</taxon>
        <taxon>Pseudomonadati</taxon>
        <taxon>Pseudomonadota</taxon>
        <taxon>Gammaproteobacteria</taxon>
        <taxon>Pseudomonadales</taxon>
        <taxon>Pseudomonadaceae</taxon>
        <taxon>Pseudomonas</taxon>
    </lineage>
</organism>
<comment type="catalytic activity">
    <reaction evidence="7">
        <text>NAD(+) + H2O = ADP-D-ribose + nicotinamide + H(+)</text>
        <dbReference type="Rhea" id="RHEA:16301"/>
        <dbReference type="ChEBI" id="CHEBI:15377"/>
        <dbReference type="ChEBI" id="CHEBI:15378"/>
        <dbReference type="ChEBI" id="CHEBI:17154"/>
        <dbReference type="ChEBI" id="CHEBI:57540"/>
        <dbReference type="ChEBI" id="CHEBI:57967"/>
        <dbReference type="EC" id="3.2.2.5"/>
    </reaction>
    <physiologicalReaction direction="left-to-right" evidence="7">
        <dbReference type="Rhea" id="RHEA:16302"/>
    </physiologicalReaction>
</comment>
<evidence type="ECO:0000256" key="1">
    <source>
        <dbReference type="ARBA" id="ARBA00022801"/>
    </source>
</evidence>
<dbReference type="InterPro" id="IPR026590">
    <property type="entry name" value="Ssirtuin_cat_dom"/>
</dbReference>
<evidence type="ECO:0000256" key="3">
    <source>
        <dbReference type="ARBA" id="ARBA00023118"/>
    </source>
</evidence>
<dbReference type="GO" id="GO:0051607">
    <property type="term" value="P:defense response to virus"/>
    <property type="evidence" value="ECO:0007669"/>
    <property type="project" value="UniProtKB-KW"/>
</dbReference>
<dbReference type="Pfam" id="PF18185">
    <property type="entry name" value="STALD"/>
    <property type="match status" value="1"/>
</dbReference>
<comment type="similarity">
    <text evidence="5">Belongs to the soluble Thoeris ThsA family.</text>
</comment>
<dbReference type="EMBL" id="MOAY01000081">
    <property type="protein sequence ID" value="ROM34335.1"/>
    <property type="molecule type" value="Genomic_DNA"/>
</dbReference>
<dbReference type="Pfam" id="PF13289">
    <property type="entry name" value="SIR2_2"/>
    <property type="match status" value="1"/>
</dbReference>
<dbReference type="Proteomes" id="UP000284656">
    <property type="component" value="Unassembled WGS sequence"/>
</dbReference>
<comment type="caution">
    <text evidence="8">Lacks conserved residue(s) required for the propagation of feature annotation.</text>
</comment>
<accession>A0A423ESM8</accession>
<keyword evidence="1" id="KW-0378">Hydrolase</keyword>
<dbReference type="EC" id="3.2.2.5" evidence="4"/>
<reference evidence="10 11" key="1">
    <citation type="submission" date="2016-10" db="EMBL/GenBank/DDBJ databases">
        <title>Comparative genome analysis of multiple Pseudomonas spp. focuses on biocontrol and plant growth promoting traits.</title>
        <authorList>
            <person name="Tao X.-Y."/>
            <person name="Taylor C.G."/>
        </authorList>
    </citation>
    <scope>NUCLEOTIDE SEQUENCE [LARGE SCALE GENOMIC DNA]</scope>
    <source>
        <strain evidence="10 11">29G9</strain>
    </source>
</reference>
<gene>
    <name evidence="10" type="ORF">BK648_26820</name>
</gene>